<protein>
    <submittedName>
        <fullName evidence="1">NAD(P)/FAD-dependent oxidoreductase</fullName>
    </submittedName>
</protein>
<gene>
    <name evidence="1" type="ORF">MU846_10925</name>
</gene>
<proteinExistence type="predicted"/>
<sequence length="498" mass="54711">MSNTRPQWFDVLVIGAGISGIGAAIRLRQQGIDNFAVLEKADQLGGTWRDNTYPGCACDVPSALYSYSFAQKADWSRLFAGQAEILAYVKDTAARHAVQAHIRYGEELQQAEWIESHSHWRVRTTRGEYHASVVISCTGYLHEPIMPALPGLDVFPGKVFHSSRWDHSHDLRGERVAVIGTGASAIQFVPQIQPLVSELKVYQRTPQWVLPKPDASLNAVQTGLLALPGVRQLLRGLLYSGFETFGIGFRRPALLKQVERLARAHLRMAIKPPALREKLTPDYTLGCKRVLLSNDYYPALAQPNVEVLATGVREIRGNVVVADDGSERAVDTIILGTGFHVTEQPIAQRVHGTNGSTLAELWAGSPQAYRGTTMHGFPNLFLVLGPNLAIGHNSAFIVIEAQISYALAALQAMREQGLARVEVREAVQQQYNEKVQQALVGTVWNTGGCSSYYIDANGRNSTGFPWSTLTMRRLLAQFDLESYQVQAAAGEVQDAAAI</sequence>
<keyword evidence="2" id="KW-1185">Reference proteome</keyword>
<evidence type="ECO:0000313" key="2">
    <source>
        <dbReference type="Proteomes" id="UP001165524"/>
    </source>
</evidence>
<evidence type="ECO:0000313" key="1">
    <source>
        <dbReference type="EMBL" id="MCK0538222.1"/>
    </source>
</evidence>
<name>A0ABT0E8Q5_9GAMM</name>
<dbReference type="InterPro" id="IPR036188">
    <property type="entry name" value="FAD/NAD-bd_sf"/>
</dbReference>
<dbReference type="InterPro" id="IPR051209">
    <property type="entry name" value="FAD-bind_Monooxygenase_sf"/>
</dbReference>
<reference evidence="1" key="1">
    <citation type="submission" date="2022-04" db="EMBL/GenBank/DDBJ databases">
        <title>Alcanivorax sp. CY1518 draft genome sequence.</title>
        <authorList>
            <person name="Zhao G."/>
            <person name="An M."/>
        </authorList>
    </citation>
    <scope>NUCLEOTIDE SEQUENCE</scope>
    <source>
        <strain evidence="1">CY1518</strain>
    </source>
</reference>
<dbReference type="PANTHER" id="PTHR42877:SF4">
    <property type="entry name" value="FAD_NAD(P)-BINDING DOMAIN-CONTAINING PROTEIN-RELATED"/>
    <property type="match status" value="1"/>
</dbReference>
<dbReference type="PRINTS" id="PR00411">
    <property type="entry name" value="PNDRDTASEI"/>
</dbReference>
<comment type="caution">
    <text evidence="1">The sequence shown here is derived from an EMBL/GenBank/DDBJ whole genome shotgun (WGS) entry which is preliminary data.</text>
</comment>
<dbReference type="SUPFAM" id="SSF51905">
    <property type="entry name" value="FAD/NAD(P)-binding domain"/>
    <property type="match status" value="1"/>
</dbReference>
<dbReference type="RefSeq" id="WP_246952641.1">
    <property type="nucleotide sequence ID" value="NZ_JALKII010000007.1"/>
</dbReference>
<dbReference type="Proteomes" id="UP001165524">
    <property type="component" value="Unassembled WGS sequence"/>
</dbReference>
<dbReference type="EMBL" id="JALKII010000007">
    <property type="protein sequence ID" value="MCK0538222.1"/>
    <property type="molecule type" value="Genomic_DNA"/>
</dbReference>
<dbReference type="PANTHER" id="PTHR42877">
    <property type="entry name" value="L-ORNITHINE N(5)-MONOOXYGENASE-RELATED"/>
    <property type="match status" value="1"/>
</dbReference>
<dbReference type="PRINTS" id="PR00368">
    <property type="entry name" value="FADPNR"/>
</dbReference>
<dbReference type="Gene3D" id="3.50.50.60">
    <property type="entry name" value="FAD/NAD(P)-binding domain"/>
    <property type="match status" value="2"/>
</dbReference>
<accession>A0ABT0E8Q5</accession>
<dbReference type="Pfam" id="PF13738">
    <property type="entry name" value="Pyr_redox_3"/>
    <property type="match status" value="1"/>
</dbReference>
<organism evidence="1 2">
    <name type="scientific">Alcanivorax quisquiliarum</name>
    <dbReference type="NCBI Taxonomy" id="2933565"/>
    <lineage>
        <taxon>Bacteria</taxon>
        <taxon>Pseudomonadati</taxon>
        <taxon>Pseudomonadota</taxon>
        <taxon>Gammaproteobacteria</taxon>
        <taxon>Oceanospirillales</taxon>
        <taxon>Alcanivoracaceae</taxon>
        <taxon>Alcanivorax</taxon>
    </lineage>
</organism>